<dbReference type="Proteomes" id="UP001187192">
    <property type="component" value="Unassembled WGS sequence"/>
</dbReference>
<evidence type="ECO:0000313" key="1">
    <source>
        <dbReference type="EMBL" id="GMN35381.1"/>
    </source>
</evidence>
<proteinExistence type="predicted"/>
<name>A0AA88CYE3_FICCA</name>
<dbReference type="EMBL" id="BTGU01000005">
    <property type="protein sequence ID" value="GMN35381.1"/>
    <property type="molecule type" value="Genomic_DNA"/>
</dbReference>
<protein>
    <submittedName>
        <fullName evidence="1">Uncharacterized protein</fullName>
    </submittedName>
</protein>
<keyword evidence="2" id="KW-1185">Reference proteome</keyword>
<dbReference type="AlphaFoldDB" id="A0AA88CYE3"/>
<accession>A0AA88CYE3</accession>
<organism evidence="1 2">
    <name type="scientific">Ficus carica</name>
    <name type="common">Common fig</name>
    <dbReference type="NCBI Taxonomy" id="3494"/>
    <lineage>
        <taxon>Eukaryota</taxon>
        <taxon>Viridiplantae</taxon>
        <taxon>Streptophyta</taxon>
        <taxon>Embryophyta</taxon>
        <taxon>Tracheophyta</taxon>
        <taxon>Spermatophyta</taxon>
        <taxon>Magnoliopsida</taxon>
        <taxon>eudicotyledons</taxon>
        <taxon>Gunneridae</taxon>
        <taxon>Pentapetalae</taxon>
        <taxon>rosids</taxon>
        <taxon>fabids</taxon>
        <taxon>Rosales</taxon>
        <taxon>Moraceae</taxon>
        <taxon>Ficeae</taxon>
        <taxon>Ficus</taxon>
    </lineage>
</organism>
<gene>
    <name evidence="1" type="ORF">TIFTF001_005274</name>
</gene>
<reference evidence="1" key="1">
    <citation type="submission" date="2023-07" db="EMBL/GenBank/DDBJ databases">
        <title>draft genome sequence of fig (Ficus carica).</title>
        <authorList>
            <person name="Takahashi T."/>
            <person name="Nishimura K."/>
        </authorList>
    </citation>
    <scope>NUCLEOTIDE SEQUENCE</scope>
</reference>
<sequence>MEWGRSCAMVGVKVVTIEVGAELSSWSWLAAAAMAAKDLQRDCGEREKKEIERVTDQGVFLVLSMEEVIGVLVMEDVTGPTHNGEIDSYAVEKSWLCEG</sequence>
<evidence type="ECO:0000313" key="2">
    <source>
        <dbReference type="Proteomes" id="UP001187192"/>
    </source>
</evidence>
<comment type="caution">
    <text evidence="1">The sequence shown here is derived from an EMBL/GenBank/DDBJ whole genome shotgun (WGS) entry which is preliminary data.</text>
</comment>